<accession>A0A7H0HBE0</accession>
<evidence type="ECO:0000313" key="4">
    <source>
        <dbReference type="Proteomes" id="UP000516057"/>
    </source>
</evidence>
<dbReference type="KEGG" id="amon:H9L24_12005"/>
<name>A0A7H0HBE0_9BURK</name>
<gene>
    <name evidence="3" type="ORF">H9L24_12005</name>
</gene>
<dbReference type="RefSeq" id="WP_187734856.1">
    <property type="nucleotide sequence ID" value="NZ_CP060790.1"/>
</dbReference>
<dbReference type="AlphaFoldDB" id="A0A7H0HBE0"/>
<dbReference type="SUPFAM" id="SSF52266">
    <property type="entry name" value="SGNH hydrolase"/>
    <property type="match status" value="1"/>
</dbReference>
<dbReference type="Gene3D" id="3.40.50.1110">
    <property type="entry name" value="SGNH hydrolase"/>
    <property type="match status" value="1"/>
</dbReference>
<organism evidence="3 4">
    <name type="scientific">Paenacidovorax monticola</name>
    <dbReference type="NCBI Taxonomy" id="1926868"/>
    <lineage>
        <taxon>Bacteria</taxon>
        <taxon>Pseudomonadati</taxon>
        <taxon>Pseudomonadota</taxon>
        <taxon>Betaproteobacteria</taxon>
        <taxon>Burkholderiales</taxon>
        <taxon>Comamonadaceae</taxon>
        <taxon>Paenacidovorax</taxon>
    </lineage>
</organism>
<dbReference type="GO" id="GO:0016788">
    <property type="term" value="F:hydrolase activity, acting on ester bonds"/>
    <property type="evidence" value="ECO:0007669"/>
    <property type="project" value="UniProtKB-ARBA"/>
</dbReference>
<dbReference type="InterPro" id="IPR036514">
    <property type="entry name" value="SGNH_hydro_sf"/>
</dbReference>
<protein>
    <recommendedName>
        <fullName evidence="2">Sialate O-acetylesterase domain-containing protein</fullName>
    </recommendedName>
</protein>
<evidence type="ECO:0000256" key="1">
    <source>
        <dbReference type="ARBA" id="ARBA00022801"/>
    </source>
</evidence>
<dbReference type="Pfam" id="PF03629">
    <property type="entry name" value="SASA"/>
    <property type="match status" value="1"/>
</dbReference>
<dbReference type="InterPro" id="IPR005181">
    <property type="entry name" value="SASA"/>
</dbReference>
<dbReference type="InterPro" id="IPR052940">
    <property type="entry name" value="Carb_Esterase_6"/>
</dbReference>
<feature type="domain" description="Sialate O-acetylesterase" evidence="2">
    <location>
        <begin position="52"/>
        <end position="333"/>
    </location>
</feature>
<evidence type="ECO:0000313" key="3">
    <source>
        <dbReference type="EMBL" id="QNP57856.1"/>
    </source>
</evidence>
<dbReference type="PANTHER" id="PTHR31988:SF19">
    <property type="entry name" value="9-O-ACETYL-N-ACETYLNEURAMINIC ACID DEACETYLASE-RELATED"/>
    <property type="match status" value="1"/>
</dbReference>
<proteinExistence type="predicted"/>
<reference evidence="3 4" key="1">
    <citation type="submission" date="2020-08" db="EMBL/GenBank/DDBJ databases">
        <title>Genome sequence of Acidovorax monticola KACC 19171T.</title>
        <authorList>
            <person name="Hyun D.-W."/>
            <person name="Bae J.-W."/>
        </authorList>
    </citation>
    <scope>NUCLEOTIDE SEQUENCE [LARGE SCALE GENOMIC DNA]</scope>
    <source>
        <strain evidence="3 4">KACC 19171</strain>
    </source>
</reference>
<sequence length="351" mass="39658">MKELMMSREFCRTGRPDFLGYLFALWLFSLGGGGAYAQICQVRDTLPSVPVRQVYVIAGQSNAVGLASVRNYVSGSKDYVQEGTVYPNVKIYGIYGAPAGVAGNDDAEHSVHVNWRSFAGWHMARPGFGYKNFAGVPGEFPRNTRAVDLFGPEVYFSHFLNSRRPFDHYIVKLAVSNAALSPHSTRDSWSHDGRLFNQLLAMIADAYNSKRTEVRLRVAGLFFMQGETDALDLVSARNYENNLRKFIKAFRREVVARGCADDRFFPVVLGRIQDNKAWTHRKYVRRAQQKVGRSAKSIRLVNTDDFSGEMIAGGVHFNEYGQAHLGARVYRAFFALRPSEERALNDWMARR</sequence>
<evidence type="ECO:0000259" key="2">
    <source>
        <dbReference type="Pfam" id="PF03629"/>
    </source>
</evidence>
<dbReference type="EMBL" id="CP060790">
    <property type="protein sequence ID" value="QNP57856.1"/>
    <property type="molecule type" value="Genomic_DNA"/>
</dbReference>
<dbReference type="PANTHER" id="PTHR31988">
    <property type="entry name" value="ESTERASE, PUTATIVE (DUF303)-RELATED"/>
    <property type="match status" value="1"/>
</dbReference>
<dbReference type="Proteomes" id="UP000516057">
    <property type="component" value="Chromosome"/>
</dbReference>
<keyword evidence="4" id="KW-1185">Reference proteome</keyword>
<keyword evidence="1" id="KW-0378">Hydrolase</keyword>